<proteinExistence type="predicted"/>
<accession>A0ABV9L8N6</accession>
<dbReference type="PANTHER" id="PTHR43283:SF7">
    <property type="entry name" value="BETA-LACTAMASE-RELATED DOMAIN-CONTAINING PROTEIN"/>
    <property type="match status" value="1"/>
</dbReference>
<dbReference type="EC" id="3.-.-.-" evidence="2"/>
<gene>
    <name evidence="2" type="ORF">ACFO5T_07605</name>
</gene>
<name>A0ABV9L8N6_9FLAO</name>
<dbReference type="InterPro" id="IPR001466">
    <property type="entry name" value="Beta-lactam-related"/>
</dbReference>
<evidence type="ECO:0000313" key="3">
    <source>
        <dbReference type="Proteomes" id="UP001595878"/>
    </source>
</evidence>
<keyword evidence="3" id="KW-1185">Reference proteome</keyword>
<organism evidence="2 3">
    <name type="scientific">Dokdonia genika</name>
    <dbReference type="NCBI Taxonomy" id="308113"/>
    <lineage>
        <taxon>Bacteria</taxon>
        <taxon>Pseudomonadati</taxon>
        <taxon>Bacteroidota</taxon>
        <taxon>Flavobacteriia</taxon>
        <taxon>Flavobacteriales</taxon>
        <taxon>Flavobacteriaceae</taxon>
        <taxon>Dokdonia</taxon>
    </lineage>
</organism>
<dbReference type="Proteomes" id="UP001595878">
    <property type="component" value="Unassembled WGS sequence"/>
</dbReference>
<feature type="domain" description="Beta-lactamase-related" evidence="1">
    <location>
        <begin position="105"/>
        <end position="330"/>
    </location>
</feature>
<dbReference type="GO" id="GO:0016787">
    <property type="term" value="F:hydrolase activity"/>
    <property type="evidence" value="ECO:0007669"/>
    <property type="project" value="UniProtKB-KW"/>
</dbReference>
<dbReference type="SUPFAM" id="SSF56601">
    <property type="entry name" value="beta-lactamase/transpeptidase-like"/>
    <property type="match status" value="1"/>
</dbReference>
<protein>
    <submittedName>
        <fullName evidence="2">Serine hydrolase domain-containing protein</fullName>
        <ecNumber evidence="2">3.-.-.-</ecNumber>
    </submittedName>
</protein>
<dbReference type="RefSeq" id="WP_380033334.1">
    <property type="nucleotide sequence ID" value="NZ_JBHSHB010000012.1"/>
</dbReference>
<keyword evidence="2" id="KW-0378">Hydrolase</keyword>
<evidence type="ECO:0000313" key="2">
    <source>
        <dbReference type="EMBL" id="MFC4690289.1"/>
    </source>
</evidence>
<comment type="caution">
    <text evidence="2">The sequence shown here is derived from an EMBL/GenBank/DDBJ whole genome shotgun (WGS) entry which is preliminary data.</text>
</comment>
<dbReference type="Gene3D" id="3.40.710.10">
    <property type="entry name" value="DD-peptidase/beta-lactamase superfamily"/>
    <property type="match status" value="1"/>
</dbReference>
<dbReference type="PROSITE" id="PS51257">
    <property type="entry name" value="PROKAR_LIPOPROTEIN"/>
    <property type="match status" value="1"/>
</dbReference>
<dbReference type="InterPro" id="IPR050789">
    <property type="entry name" value="Diverse_Enzym_Activities"/>
</dbReference>
<dbReference type="PANTHER" id="PTHR43283">
    <property type="entry name" value="BETA-LACTAMASE-RELATED"/>
    <property type="match status" value="1"/>
</dbReference>
<reference evidence="3" key="1">
    <citation type="journal article" date="2019" name="Int. J. Syst. Evol. Microbiol.">
        <title>The Global Catalogue of Microorganisms (GCM) 10K type strain sequencing project: providing services to taxonomists for standard genome sequencing and annotation.</title>
        <authorList>
            <consortium name="The Broad Institute Genomics Platform"/>
            <consortium name="The Broad Institute Genome Sequencing Center for Infectious Disease"/>
            <person name="Wu L."/>
            <person name="Ma J."/>
        </authorList>
    </citation>
    <scope>NUCLEOTIDE SEQUENCE [LARGE SCALE GENOMIC DNA]</scope>
    <source>
        <strain evidence="3">CGMCC 4.7427</strain>
    </source>
</reference>
<dbReference type="InterPro" id="IPR012338">
    <property type="entry name" value="Beta-lactam/transpept-like"/>
</dbReference>
<sequence>MRATLILFYILESYHKASMMRYLYFLLLISLSCSTTDNENITDDTIIITDDTIAEEPNDTGETNNLYFPPIAGDTWEVTSPSTLNWNLTALQDLTDYVAENNSKAFIILKDGKIVIENYYQDTDATTSHRWNSAAKTLTAYTVGIAQQEGYLSINDASSNYLGTGWTTMTPEQEAAVTIRNQLTMTSGGDYTVDDTNCSDPECLQYLNDAGAEWYYHNAFYTLLQDVVTAAVPDDFNTYYDNKLKSQTGMTGAWVPFGYFRLYFSTARSMARFGLLTLNEGNWEGNQLINSAYFTEMTTPSQDINEAYGYLWWLNGQDSYRLPGTTTTFTGKLIPTAPDDLIAGLGKDDQKVYVLPSEGLVVIRLGDATEESLLGPSGFDTDLWEKIMAVIQ</sequence>
<evidence type="ECO:0000259" key="1">
    <source>
        <dbReference type="Pfam" id="PF00144"/>
    </source>
</evidence>
<dbReference type="EMBL" id="JBHSHB010000012">
    <property type="protein sequence ID" value="MFC4690289.1"/>
    <property type="molecule type" value="Genomic_DNA"/>
</dbReference>
<dbReference type="Pfam" id="PF00144">
    <property type="entry name" value="Beta-lactamase"/>
    <property type="match status" value="1"/>
</dbReference>